<dbReference type="EMBL" id="BGZK01001569">
    <property type="protein sequence ID" value="GBP82505.1"/>
    <property type="molecule type" value="Genomic_DNA"/>
</dbReference>
<name>A0A4C1Z7C2_EUMVA</name>
<gene>
    <name evidence="1" type="ORF">EVAR_64026_1</name>
</gene>
<keyword evidence="2" id="KW-1185">Reference proteome</keyword>
<protein>
    <submittedName>
        <fullName evidence="1">Uncharacterized protein</fullName>
    </submittedName>
</protein>
<evidence type="ECO:0000313" key="1">
    <source>
        <dbReference type="EMBL" id="GBP82505.1"/>
    </source>
</evidence>
<accession>A0A4C1Z7C2</accession>
<reference evidence="1 2" key="1">
    <citation type="journal article" date="2019" name="Commun. Biol.">
        <title>The bagworm genome reveals a unique fibroin gene that provides high tensile strength.</title>
        <authorList>
            <person name="Kono N."/>
            <person name="Nakamura H."/>
            <person name="Ohtoshi R."/>
            <person name="Tomita M."/>
            <person name="Numata K."/>
            <person name="Arakawa K."/>
        </authorList>
    </citation>
    <scope>NUCLEOTIDE SEQUENCE [LARGE SCALE GENOMIC DNA]</scope>
</reference>
<organism evidence="1 2">
    <name type="scientific">Eumeta variegata</name>
    <name type="common">Bagworm moth</name>
    <name type="synonym">Eumeta japonica</name>
    <dbReference type="NCBI Taxonomy" id="151549"/>
    <lineage>
        <taxon>Eukaryota</taxon>
        <taxon>Metazoa</taxon>
        <taxon>Ecdysozoa</taxon>
        <taxon>Arthropoda</taxon>
        <taxon>Hexapoda</taxon>
        <taxon>Insecta</taxon>
        <taxon>Pterygota</taxon>
        <taxon>Neoptera</taxon>
        <taxon>Endopterygota</taxon>
        <taxon>Lepidoptera</taxon>
        <taxon>Glossata</taxon>
        <taxon>Ditrysia</taxon>
        <taxon>Tineoidea</taxon>
        <taxon>Psychidae</taxon>
        <taxon>Oiketicinae</taxon>
        <taxon>Eumeta</taxon>
    </lineage>
</organism>
<evidence type="ECO:0000313" key="2">
    <source>
        <dbReference type="Proteomes" id="UP000299102"/>
    </source>
</evidence>
<dbReference type="AlphaFoldDB" id="A0A4C1Z7C2"/>
<proteinExistence type="predicted"/>
<sequence>MLEEASSQQPVLCIHLDKVYGMLYRKKWMYRAQIGVAEISRYNFDESNPVASGPNGALNHRATAAHDHDHIPISLWFHFDSEPNPDCDADLDPHSAENLLGRFEFDATSADLKVVIKGGQRDAGTSTMEALRAQ</sequence>
<comment type="caution">
    <text evidence="1">The sequence shown here is derived from an EMBL/GenBank/DDBJ whole genome shotgun (WGS) entry which is preliminary data.</text>
</comment>
<dbReference type="Proteomes" id="UP000299102">
    <property type="component" value="Unassembled WGS sequence"/>
</dbReference>